<name>A0A4R5V199_9BACT</name>
<dbReference type="InterPro" id="IPR010994">
    <property type="entry name" value="RuvA_2-like"/>
</dbReference>
<dbReference type="Proteomes" id="UP000295438">
    <property type="component" value="Unassembled WGS sequence"/>
</dbReference>
<gene>
    <name evidence="1" type="ORF">E1898_08375</name>
</gene>
<accession>A0A4R5V199</accession>
<keyword evidence="2" id="KW-1185">Reference proteome</keyword>
<dbReference type="SUPFAM" id="SSF47781">
    <property type="entry name" value="RuvA domain 2-like"/>
    <property type="match status" value="1"/>
</dbReference>
<evidence type="ECO:0000313" key="1">
    <source>
        <dbReference type="EMBL" id="TDK45499.1"/>
    </source>
</evidence>
<comment type="caution">
    <text evidence="1">The sequence shown here is derived from an EMBL/GenBank/DDBJ whole genome shotgun (WGS) entry which is preliminary data.</text>
</comment>
<proteinExistence type="predicted"/>
<sequence>MSQDNCHSLVAPGSGTNRGNRLLESLLPSYVAVDARKLDELKAFAIGIAEQLRFAESKKVGDKETVEFNGDWKPFFEKKISEDERNSPHFALFLAFLQAFSLAQKELNSLSKKHLDFFYRDVLKLREKPAEADQAYLILQLAKHVHEYLLPKNTGFKAGKDDLGKEVTFKNPTDQVLNKTEVAAIQALYRDENSRFYKSSIANSSDGKGGEIAEPDGRWESFGRPDVLFPDSEREMAILGFAIASPTLHLQEGHRKIKLSLHIKKKEGLFDKLLSLHLDSSFRFWLSGEEEWIEASPYLPESELEAKQEALDFINKASKWSDIAEIEPQMGRIFDNPEFGKHRPFRGYDIGEVTAKNILARRTALGGRFEELEQLKDVRGMGMDKLEDLEYSFRTKAHWIQQKEEQLVLVLSIHLNPDQAAIVAYSEEVLLQKFKTKQPVLKVELADTIQSYPYSVLKEVEVTAVDIRTEVKGVENLILQNDQSILPVGKNIFPFGFRPQIGSSFYIGSKEAFAKKLESLTLHFEWFGLPSNFGDHYTDYTNKHRKNESFLVQTALLDDKAWLPGPQLKLFKQTNNQTLQTNQALSFESTFLEKLQAEPDIPSFTEWGPSIRRGFLRLSLAGIDFGHKEYPSDLAKAIIALNKDETGNTPLPKEPYSPEIKSIKLDYVATDSFSLDRDSESDFFHIGAFGEAKLDSNPKGLKLLPDYEAEGILFIGLKNHLPAQSFQLLIHVLDGSGNPEKPVPTVNWSYLSDNTWISFEKLDITVDETKGLIQTGIIGFTPPKGANASHTIHSNGLTWIRASVENNSDAIPLFTQILAQAIRVTFEDQDNDPDRLAEALPADSISKLVSGQSQISKISQPFASFGGKVPEQPEDFYQRISERLRHKQRAITRWDYEHLVLEQFPEIYQVKVLNHTFYDGNLEKYRALAPRHVTVVIIANVLNQNAIDPLRPKASVALIASVREFLEKINPPGVFLHVVNPIYEELQVKTKIKYRPGIDASFFTKKLEDEIKTFLSPWAYQLPEGFDFAGEVHSSQVLHFIEKRSYIDYLTCFELYQIIRNPVDGSLISKKRVEEAKGSTGISILGSAGVIGNYGDHLLEILEGEDCECPDNEIKAAVTIASSEDSDMDEAYET</sequence>
<dbReference type="AlphaFoldDB" id="A0A4R5V199"/>
<protein>
    <submittedName>
        <fullName evidence="1">Uncharacterized protein</fullName>
    </submittedName>
</protein>
<reference evidence="1 2" key="1">
    <citation type="submission" date="2019-03" db="EMBL/GenBank/DDBJ databases">
        <title>Algoriphagus aquimaris sp. nov., isolated form marine sediment in Pohang, Korea.</title>
        <authorList>
            <person name="Kim J."/>
            <person name="Yoon S.-H."/>
            <person name="Lee S.-S."/>
        </authorList>
    </citation>
    <scope>NUCLEOTIDE SEQUENCE [LARGE SCALE GENOMIC DNA]</scope>
    <source>
        <strain evidence="1 2">F21</strain>
    </source>
</reference>
<dbReference type="EMBL" id="SMUW01000032">
    <property type="protein sequence ID" value="TDK45499.1"/>
    <property type="molecule type" value="Genomic_DNA"/>
</dbReference>
<organism evidence="1 2">
    <name type="scientific">Algoriphagus formosus</name>
    <dbReference type="NCBI Taxonomy" id="2007308"/>
    <lineage>
        <taxon>Bacteria</taxon>
        <taxon>Pseudomonadati</taxon>
        <taxon>Bacteroidota</taxon>
        <taxon>Cytophagia</taxon>
        <taxon>Cytophagales</taxon>
        <taxon>Cyclobacteriaceae</taxon>
        <taxon>Algoriphagus</taxon>
    </lineage>
</organism>
<dbReference type="RefSeq" id="WP_133390550.1">
    <property type="nucleotide sequence ID" value="NZ_SMUW01000032.1"/>
</dbReference>
<evidence type="ECO:0000313" key="2">
    <source>
        <dbReference type="Proteomes" id="UP000295438"/>
    </source>
</evidence>